<organism evidence="6 7">
    <name type="scientific">Catenulispora pinistramenti</name>
    <dbReference type="NCBI Taxonomy" id="2705254"/>
    <lineage>
        <taxon>Bacteria</taxon>
        <taxon>Bacillati</taxon>
        <taxon>Actinomycetota</taxon>
        <taxon>Actinomycetes</taxon>
        <taxon>Catenulisporales</taxon>
        <taxon>Catenulisporaceae</taxon>
        <taxon>Catenulispora</taxon>
    </lineage>
</organism>
<evidence type="ECO:0000259" key="5">
    <source>
        <dbReference type="SMART" id="SM00895"/>
    </source>
</evidence>
<keyword evidence="3" id="KW-0804">Transcription</keyword>
<dbReference type="InterPro" id="IPR008920">
    <property type="entry name" value="TF_FadR/GntR_C"/>
</dbReference>
<dbReference type="PANTHER" id="PTHR43537">
    <property type="entry name" value="TRANSCRIPTIONAL REGULATOR, GNTR FAMILY"/>
    <property type="match status" value="1"/>
</dbReference>
<dbReference type="SUPFAM" id="SSF46785">
    <property type="entry name" value="Winged helix' DNA-binding domain"/>
    <property type="match status" value="1"/>
</dbReference>
<evidence type="ECO:0000256" key="2">
    <source>
        <dbReference type="ARBA" id="ARBA00023125"/>
    </source>
</evidence>
<dbReference type="SUPFAM" id="SSF48008">
    <property type="entry name" value="GntR ligand-binding domain-like"/>
    <property type="match status" value="1"/>
</dbReference>
<dbReference type="SMART" id="SM00895">
    <property type="entry name" value="FCD"/>
    <property type="match status" value="1"/>
</dbReference>
<feature type="region of interest" description="Disordered" evidence="4">
    <location>
        <begin position="1"/>
        <end position="38"/>
    </location>
</feature>
<dbReference type="InterPro" id="IPR036390">
    <property type="entry name" value="WH_DNA-bd_sf"/>
</dbReference>
<reference evidence="6 7" key="1">
    <citation type="submission" date="2020-02" db="EMBL/GenBank/DDBJ databases">
        <title>Acidophilic actinobacteria isolated from forest soil.</title>
        <authorList>
            <person name="Golinska P."/>
        </authorList>
    </citation>
    <scope>NUCLEOTIDE SEQUENCE [LARGE SCALE GENOMIC DNA]</scope>
    <source>
        <strain evidence="6 7">NL8</strain>
    </source>
</reference>
<name>A0ABS5KPJ6_9ACTN</name>
<dbReference type="Proteomes" id="UP000730482">
    <property type="component" value="Unassembled WGS sequence"/>
</dbReference>
<sequence>MVSQRNPKAPADGSADPTGPSRADWEKPAPGNRSEQAAEQIAALAAGREPGGRLGTKEELRTLCGVSVGTFNETLRLLQARGVVTVRPGPGGGLFAATPSPMVRLGNSVLALDSQQTDVADAVRVRDALDPLLVQDALWHGSPADFAELRKHLAAMARAVDSDDPVAFVHANWGLHARIAAISPNTLLRSLYESLLELIESHTLSVLPSGERPLAEYIRERYELHAALVDALDARDKDAALRLVAAHNTAAERNV</sequence>
<dbReference type="Gene3D" id="1.20.120.530">
    <property type="entry name" value="GntR ligand-binding domain-like"/>
    <property type="match status" value="1"/>
</dbReference>
<evidence type="ECO:0000313" key="6">
    <source>
        <dbReference type="EMBL" id="MBS2547926.1"/>
    </source>
</evidence>
<dbReference type="PANTHER" id="PTHR43537:SF5">
    <property type="entry name" value="UXU OPERON TRANSCRIPTIONAL REGULATOR"/>
    <property type="match status" value="1"/>
</dbReference>
<keyword evidence="2" id="KW-0238">DNA-binding</keyword>
<keyword evidence="1" id="KW-0805">Transcription regulation</keyword>
<evidence type="ECO:0000313" key="7">
    <source>
        <dbReference type="Proteomes" id="UP000730482"/>
    </source>
</evidence>
<comment type="caution">
    <text evidence="6">The sequence shown here is derived from an EMBL/GenBank/DDBJ whole genome shotgun (WGS) entry which is preliminary data.</text>
</comment>
<keyword evidence="7" id="KW-1185">Reference proteome</keyword>
<evidence type="ECO:0000256" key="1">
    <source>
        <dbReference type="ARBA" id="ARBA00023015"/>
    </source>
</evidence>
<gene>
    <name evidence="6" type="ORF">KGQ19_13735</name>
</gene>
<feature type="domain" description="GntR C-terminal" evidence="5">
    <location>
        <begin position="121"/>
        <end position="250"/>
    </location>
</feature>
<dbReference type="EMBL" id="JAAFYZ010000038">
    <property type="protein sequence ID" value="MBS2547926.1"/>
    <property type="molecule type" value="Genomic_DNA"/>
</dbReference>
<dbReference type="InterPro" id="IPR011711">
    <property type="entry name" value="GntR_C"/>
</dbReference>
<evidence type="ECO:0000256" key="3">
    <source>
        <dbReference type="ARBA" id="ARBA00023163"/>
    </source>
</evidence>
<dbReference type="InterPro" id="IPR036388">
    <property type="entry name" value="WH-like_DNA-bd_sf"/>
</dbReference>
<dbReference type="Pfam" id="PF07729">
    <property type="entry name" value="FCD"/>
    <property type="match status" value="1"/>
</dbReference>
<protein>
    <submittedName>
        <fullName evidence="6">FadR family transcriptional regulator</fullName>
    </submittedName>
</protein>
<accession>A0ABS5KPJ6</accession>
<evidence type="ECO:0000256" key="4">
    <source>
        <dbReference type="SAM" id="MobiDB-lite"/>
    </source>
</evidence>
<dbReference type="Gene3D" id="1.10.10.10">
    <property type="entry name" value="Winged helix-like DNA-binding domain superfamily/Winged helix DNA-binding domain"/>
    <property type="match status" value="1"/>
</dbReference>
<proteinExistence type="predicted"/>